<evidence type="ECO:0000256" key="4">
    <source>
        <dbReference type="ARBA" id="ARBA00048941"/>
    </source>
</evidence>
<keyword evidence="6" id="KW-1185">Reference proteome</keyword>
<comment type="catalytic activity">
    <reaction evidence="4">
        <text>propane + NADH + O2 + H(+) = propan-2-ol + NAD(+) + H2O</text>
        <dbReference type="Rhea" id="RHEA:49992"/>
        <dbReference type="ChEBI" id="CHEBI:15377"/>
        <dbReference type="ChEBI" id="CHEBI:15378"/>
        <dbReference type="ChEBI" id="CHEBI:15379"/>
        <dbReference type="ChEBI" id="CHEBI:17824"/>
        <dbReference type="ChEBI" id="CHEBI:32879"/>
        <dbReference type="ChEBI" id="CHEBI:57540"/>
        <dbReference type="ChEBI" id="CHEBI:57945"/>
        <dbReference type="EC" id="1.14.13.227"/>
    </reaction>
</comment>
<dbReference type="InterPro" id="IPR003430">
    <property type="entry name" value="Phenol_Hydrox"/>
</dbReference>
<dbReference type="EMBL" id="FRAP01000002">
    <property type="protein sequence ID" value="SHK09797.1"/>
    <property type="molecule type" value="Genomic_DNA"/>
</dbReference>
<evidence type="ECO:0000313" key="6">
    <source>
        <dbReference type="Proteomes" id="UP000184363"/>
    </source>
</evidence>
<dbReference type="GO" id="GO:0016709">
    <property type="term" value="F:oxidoreductase activity, acting on paired donors, with incorporation or reduction of molecular oxygen, NAD(P)H as one donor, and incorporation of one atom of oxygen"/>
    <property type="evidence" value="ECO:0007669"/>
    <property type="project" value="InterPro"/>
</dbReference>
<dbReference type="SUPFAM" id="SSF47240">
    <property type="entry name" value="Ferritin-like"/>
    <property type="match status" value="1"/>
</dbReference>
<evidence type="ECO:0000256" key="1">
    <source>
        <dbReference type="ARBA" id="ARBA00012710"/>
    </source>
</evidence>
<name>A0A1M6PPG2_PSETH</name>
<dbReference type="Proteomes" id="UP000184363">
    <property type="component" value="Unassembled WGS sequence"/>
</dbReference>
<evidence type="ECO:0000256" key="3">
    <source>
        <dbReference type="ARBA" id="ARBA00023033"/>
    </source>
</evidence>
<dbReference type="InterPro" id="IPR012078">
    <property type="entry name" value="MP_mOase_hydro"/>
</dbReference>
<dbReference type="EC" id="1.14.13.227" evidence="1"/>
<sequence>MTELASRSRRRGLKTWSAFGDLGRRPSDYEIVTHHMNHTTRPGEQPLEMGPHVRGNVWLRTHRDGMRLVVPDWDAFRDPDAVTYSTYVTAQDDQETYVEGLLERFDEAGHDEGLSDSALGLLRRVLAPSRFLAHGLQMLSSYVQQLAPSSYVGNCATFQTADQLRRVQLAAYRTTQLRLTRGTEMTEPGERWYWENDPAWQPIRKAVERALLEFDWDRAFVVTNLVTKPLTDLITVERLGAQAEAVGAPLDALILQNLYLDCRRSRRWTFALVSFLVAADPGNRAVLQEHLDSFGELARGVLDAAGRLLEVSGGQPPQAIVDTVRSAWCDMLAPHGLTAPRG</sequence>
<dbReference type="InterPro" id="IPR009078">
    <property type="entry name" value="Ferritin-like_SF"/>
</dbReference>
<accession>A0A1M6PPG2</accession>
<dbReference type="Pfam" id="PF02332">
    <property type="entry name" value="Phenol_Hydrox"/>
    <property type="match status" value="1"/>
</dbReference>
<keyword evidence="2" id="KW-0560">Oxidoreductase</keyword>
<dbReference type="STRING" id="1848.SAMN05443637_102383"/>
<protein>
    <recommendedName>
        <fullName evidence="1">propane 2-monooxygenase</fullName>
        <ecNumber evidence="1">1.14.13.227</ecNumber>
    </recommendedName>
</protein>
<dbReference type="Gene3D" id="1.10.620.20">
    <property type="entry name" value="Ribonucleotide Reductase, subunit A"/>
    <property type="match status" value="1"/>
</dbReference>
<evidence type="ECO:0000313" key="5">
    <source>
        <dbReference type="EMBL" id="SHK09797.1"/>
    </source>
</evidence>
<dbReference type="InterPro" id="IPR012348">
    <property type="entry name" value="RNR-like"/>
</dbReference>
<keyword evidence="3 5" id="KW-0503">Monooxygenase</keyword>
<dbReference type="OrthoDB" id="9806768at2"/>
<dbReference type="PIRSF" id="PIRSF000040">
    <property type="entry name" value="MMOH_comp"/>
    <property type="match status" value="1"/>
</dbReference>
<reference evidence="5 6" key="1">
    <citation type="submission" date="2016-11" db="EMBL/GenBank/DDBJ databases">
        <authorList>
            <person name="Jaros S."/>
            <person name="Januszkiewicz K."/>
            <person name="Wedrychowicz H."/>
        </authorList>
    </citation>
    <scope>NUCLEOTIDE SEQUENCE [LARGE SCALE GENOMIC DNA]</scope>
    <source>
        <strain evidence="5 6">DSM 43832</strain>
    </source>
</reference>
<dbReference type="RefSeq" id="WP_084754357.1">
    <property type="nucleotide sequence ID" value="NZ_CALGVN010000036.1"/>
</dbReference>
<proteinExistence type="predicted"/>
<dbReference type="AlphaFoldDB" id="A0A1M6PPG2"/>
<gene>
    <name evidence="5" type="ORF">SAMN05443637_102383</name>
</gene>
<evidence type="ECO:0000256" key="2">
    <source>
        <dbReference type="ARBA" id="ARBA00023002"/>
    </source>
</evidence>
<organism evidence="5 6">
    <name type="scientific">Pseudonocardia thermophila</name>
    <dbReference type="NCBI Taxonomy" id="1848"/>
    <lineage>
        <taxon>Bacteria</taxon>
        <taxon>Bacillati</taxon>
        <taxon>Actinomycetota</taxon>
        <taxon>Actinomycetes</taxon>
        <taxon>Pseudonocardiales</taxon>
        <taxon>Pseudonocardiaceae</taxon>
        <taxon>Pseudonocardia</taxon>
    </lineage>
</organism>